<dbReference type="SUPFAM" id="SSF56112">
    <property type="entry name" value="Protein kinase-like (PK-like)"/>
    <property type="match status" value="1"/>
</dbReference>
<sequence length="243" mass="29172">MRYEINKDDKEVRNFILNIQDYFSNNDLVIHKARNEVKKIYYNDKNYIVKSFQTPKLLRRIYFTFFADSKAKKSYKNSYKIKEFVPTPSGYIEFFKNGLLGKSFFISEEYKYDFTIREPLLDKSFKDRENIFKEFALFTATLHKNNIFHKDYSPGNIIIKKLKNGYEFRIVDVNRMKFIKVSPIKALSNFMKLWIDDDDLAIMLKEYAKINKIDEENFVKKGLKVSNNFKKIKNISKKIRGRK</sequence>
<dbReference type="InterPro" id="IPR008266">
    <property type="entry name" value="Tyr_kinase_AS"/>
</dbReference>
<gene>
    <name evidence="1" type="ORF">CQ405_06230</name>
</gene>
<dbReference type="AlphaFoldDB" id="A0A2P8QZP9"/>
<proteinExistence type="predicted"/>
<dbReference type="InterPro" id="IPR011009">
    <property type="entry name" value="Kinase-like_dom_sf"/>
</dbReference>
<dbReference type="OrthoDB" id="9773772at2"/>
<dbReference type="RefSeq" id="WP_106871789.1">
    <property type="nucleotide sequence ID" value="NZ_CP053841.1"/>
</dbReference>
<dbReference type="EMBL" id="PDHH01000005">
    <property type="protein sequence ID" value="PSM51724.1"/>
    <property type="molecule type" value="Genomic_DNA"/>
</dbReference>
<dbReference type="PROSITE" id="PS00109">
    <property type="entry name" value="PROTEIN_KINASE_TYR"/>
    <property type="match status" value="1"/>
</dbReference>
<organism evidence="1 2">
    <name type="scientific">Campylobacter blaseri</name>
    <dbReference type="NCBI Taxonomy" id="2042961"/>
    <lineage>
        <taxon>Bacteria</taxon>
        <taxon>Pseudomonadati</taxon>
        <taxon>Campylobacterota</taxon>
        <taxon>Epsilonproteobacteria</taxon>
        <taxon>Campylobacterales</taxon>
        <taxon>Campylobacteraceae</taxon>
        <taxon>Campylobacter</taxon>
    </lineage>
</organism>
<evidence type="ECO:0000313" key="1">
    <source>
        <dbReference type="EMBL" id="PSM51724.1"/>
    </source>
</evidence>
<protein>
    <recommendedName>
        <fullName evidence="3">Protein kinase domain-containing protein</fullName>
    </recommendedName>
</protein>
<reference evidence="2" key="1">
    <citation type="submission" date="2017-10" db="EMBL/GenBank/DDBJ databases">
        <title>Campylobacter species from seals.</title>
        <authorList>
            <person name="Gilbert M.J."/>
            <person name="Zomer A.L."/>
            <person name="Timmerman A.J."/>
            <person name="Duim B."/>
            <person name="Wagenaar J.A."/>
        </authorList>
    </citation>
    <scope>NUCLEOTIDE SEQUENCE [LARGE SCALE GENOMIC DNA]</scope>
    <source>
        <strain evidence="2">17S00004-5</strain>
    </source>
</reference>
<keyword evidence="2" id="KW-1185">Reference proteome</keyword>
<evidence type="ECO:0000313" key="2">
    <source>
        <dbReference type="Proteomes" id="UP000240535"/>
    </source>
</evidence>
<evidence type="ECO:0008006" key="3">
    <source>
        <dbReference type="Google" id="ProtNLM"/>
    </source>
</evidence>
<dbReference type="Gene3D" id="1.10.510.10">
    <property type="entry name" value="Transferase(Phosphotransferase) domain 1"/>
    <property type="match status" value="1"/>
</dbReference>
<dbReference type="GO" id="GO:0004672">
    <property type="term" value="F:protein kinase activity"/>
    <property type="evidence" value="ECO:0007669"/>
    <property type="project" value="InterPro"/>
</dbReference>
<name>A0A2P8QZP9_9BACT</name>
<dbReference type="Proteomes" id="UP000240535">
    <property type="component" value="Unassembled WGS sequence"/>
</dbReference>
<accession>A0A2P8QZP9</accession>
<comment type="caution">
    <text evidence="1">The sequence shown here is derived from an EMBL/GenBank/DDBJ whole genome shotgun (WGS) entry which is preliminary data.</text>
</comment>